<dbReference type="Gene3D" id="3.30.160.60">
    <property type="entry name" value="Classic Zinc Finger"/>
    <property type="match status" value="1"/>
</dbReference>
<dbReference type="GeneID" id="105424900"/>
<dbReference type="InterPro" id="IPR013087">
    <property type="entry name" value="Znf_C2H2_type"/>
</dbReference>
<organism evidence="2 3">
    <name type="scientific">Pogonomyrmex barbatus</name>
    <name type="common">red harvester ant</name>
    <dbReference type="NCBI Taxonomy" id="144034"/>
    <lineage>
        <taxon>Eukaryota</taxon>
        <taxon>Metazoa</taxon>
        <taxon>Ecdysozoa</taxon>
        <taxon>Arthropoda</taxon>
        <taxon>Hexapoda</taxon>
        <taxon>Insecta</taxon>
        <taxon>Pterygota</taxon>
        <taxon>Neoptera</taxon>
        <taxon>Endopterygota</taxon>
        <taxon>Hymenoptera</taxon>
        <taxon>Apocrita</taxon>
        <taxon>Aculeata</taxon>
        <taxon>Formicoidea</taxon>
        <taxon>Formicidae</taxon>
        <taxon>Myrmicinae</taxon>
        <taxon>Pogonomyrmex</taxon>
    </lineage>
</organism>
<protein>
    <submittedName>
        <fullName evidence="3">Uncharacterized protein LOC105424900</fullName>
    </submittedName>
</protein>
<reference evidence="3" key="1">
    <citation type="submission" date="2025-08" db="UniProtKB">
        <authorList>
            <consortium name="RefSeq"/>
        </authorList>
    </citation>
    <scope>IDENTIFICATION</scope>
</reference>
<dbReference type="Proteomes" id="UP000504615">
    <property type="component" value="Unplaced"/>
</dbReference>
<proteinExistence type="predicted"/>
<dbReference type="PROSITE" id="PS00028">
    <property type="entry name" value="ZINC_FINGER_C2H2_1"/>
    <property type="match status" value="1"/>
</dbReference>
<accession>A0A6I9WPI2</accession>
<evidence type="ECO:0000313" key="3">
    <source>
        <dbReference type="RefSeq" id="XP_011633703.1"/>
    </source>
</evidence>
<dbReference type="OrthoDB" id="8054813at2759"/>
<gene>
    <name evidence="3" type="primary">LOC105424900</name>
</gene>
<evidence type="ECO:0000259" key="1">
    <source>
        <dbReference type="PROSITE" id="PS00028"/>
    </source>
</evidence>
<dbReference type="RefSeq" id="XP_011633703.1">
    <property type="nucleotide sequence ID" value="XM_011635401.2"/>
</dbReference>
<feature type="domain" description="C2H2-type" evidence="1">
    <location>
        <begin position="103"/>
        <end position="123"/>
    </location>
</feature>
<sequence length="180" mass="20783">MNACQEVAASTTKLLDASKYNLRCNRNISEKMTKKDFIYNIPTCVQSTRKFEMQKQPIILLRRKEIGNSKMPHYTVISDKMIDDGGSSDATVAANRRTLKYACNLCQEPIATLLSLSTHVKFHCQKYCKICYWILRENETMERHINNHHRISEDHKFVVAKNSFKNILVANCINPNKKGK</sequence>
<evidence type="ECO:0000313" key="2">
    <source>
        <dbReference type="Proteomes" id="UP000504615"/>
    </source>
</evidence>
<name>A0A6I9WPI2_9HYME</name>
<dbReference type="KEGG" id="pbar:105424900"/>
<dbReference type="AlphaFoldDB" id="A0A6I9WPI2"/>
<keyword evidence="2" id="KW-1185">Reference proteome</keyword>